<proteinExistence type="predicted"/>
<organism evidence="2">
    <name type="scientific">hydrothermal vent metagenome</name>
    <dbReference type="NCBI Taxonomy" id="652676"/>
    <lineage>
        <taxon>unclassified sequences</taxon>
        <taxon>metagenomes</taxon>
        <taxon>ecological metagenomes</taxon>
    </lineage>
</organism>
<accession>A0A160TI00</accession>
<reference evidence="2" key="1">
    <citation type="submission" date="2015-10" db="EMBL/GenBank/DDBJ databases">
        <authorList>
            <person name="Gilbert D.G."/>
        </authorList>
    </citation>
    <scope>NUCLEOTIDE SEQUENCE</scope>
</reference>
<sequence>MPLVSAPLGLRAVDLRDAVELARLDSFVRAHPEGTPFHLPAWSKAVAEGCRQHSHTLVAERADGSLAAMLPLTEVRSPLFGKALVSNGFAVGGGILAESDDAVRPLGEAAWALAEKLGCPTLEIRGGRVEGPEWIRDGETYLGFVRPLAETDEAELTAIPRKQRAEVRKSLDIDLEVAAGRHDVDLRAHYAVYAESVRNLGTPVFPAKLFRSVLKEFGESADILTIRSGGKPVASVLSLYMDGTVYPYWGGGTQAARALRANDRMYFALMAHARAKGCTRFDFGRSKTGTGPAAFKKNWGFQGVPLMYAKRAAAGETPREINPLNPRYRFQVEAWKKLPLWVANGIGPHISRGLG</sequence>
<dbReference type="Gene3D" id="3.40.630.30">
    <property type="match status" value="1"/>
</dbReference>
<dbReference type="InterPro" id="IPR038740">
    <property type="entry name" value="BioF2-like_GNAT_dom"/>
</dbReference>
<evidence type="ECO:0000259" key="1">
    <source>
        <dbReference type="Pfam" id="PF13480"/>
    </source>
</evidence>
<dbReference type="InterPro" id="IPR017469">
    <property type="entry name" value="PEP-CTERM_FemAB-rel"/>
</dbReference>
<protein>
    <recommendedName>
        <fullName evidence="1">BioF2-like acetyltransferase domain-containing protein</fullName>
    </recommendedName>
</protein>
<dbReference type="EMBL" id="CZQE01000032">
    <property type="protein sequence ID" value="CUS43307.1"/>
    <property type="molecule type" value="Genomic_DNA"/>
</dbReference>
<feature type="domain" description="BioF2-like acetyltransferase" evidence="1">
    <location>
        <begin position="162"/>
        <end position="296"/>
    </location>
</feature>
<dbReference type="InterPro" id="IPR016181">
    <property type="entry name" value="Acyl_CoA_acyltransferase"/>
</dbReference>
<dbReference type="PANTHER" id="PTHR36174">
    <property type="entry name" value="LIPID II:GLYCINE GLYCYLTRANSFERASE"/>
    <property type="match status" value="1"/>
</dbReference>
<dbReference type="InterPro" id="IPR050644">
    <property type="entry name" value="PG_Glycine_Bridge_Synth"/>
</dbReference>
<dbReference type="PANTHER" id="PTHR36174:SF1">
    <property type="entry name" value="LIPID II:GLYCINE GLYCYLTRANSFERASE"/>
    <property type="match status" value="1"/>
</dbReference>
<dbReference type="Pfam" id="PF13480">
    <property type="entry name" value="Acetyltransf_6"/>
    <property type="match status" value="1"/>
</dbReference>
<evidence type="ECO:0000313" key="2">
    <source>
        <dbReference type="EMBL" id="CUS43307.1"/>
    </source>
</evidence>
<dbReference type="NCBIfam" id="TIGR03019">
    <property type="entry name" value="pepcterm_femAB"/>
    <property type="match status" value="1"/>
</dbReference>
<dbReference type="AlphaFoldDB" id="A0A160TI00"/>
<name>A0A160TI00_9ZZZZ</name>
<gene>
    <name evidence="2" type="ORF">MGWOODY_Smn1527</name>
</gene>
<dbReference type="SUPFAM" id="SSF55729">
    <property type="entry name" value="Acyl-CoA N-acyltransferases (Nat)"/>
    <property type="match status" value="2"/>
</dbReference>